<reference evidence="11" key="1">
    <citation type="submission" date="2021-04" db="EMBL/GenBank/DDBJ databases">
        <authorList>
            <person name="Cornetti L."/>
        </authorList>
    </citation>
    <scope>NUCLEOTIDE SEQUENCE</scope>
</reference>
<comment type="similarity">
    <text evidence="2 10">Belongs to the glycosyltransferase 31 family.</text>
</comment>
<dbReference type="GO" id="GO:0008194">
    <property type="term" value="F:UDP-glycosyltransferase activity"/>
    <property type="evidence" value="ECO:0007669"/>
    <property type="project" value="TreeGrafter"/>
</dbReference>
<organism evidence="11">
    <name type="scientific">Evadne anonyx</name>
    <dbReference type="NCBI Taxonomy" id="141404"/>
    <lineage>
        <taxon>Eukaryota</taxon>
        <taxon>Metazoa</taxon>
        <taxon>Ecdysozoa</taxon>
        <taxon>Arthropoda</taxon>
        <taxon>Crustacea</taxon>
        <taxon>Branchiopoda</taxon>
        <taxon>Diplostraca</taxon>
        <taxon>Cladocera</taxon>
        <taxon>Onychopoda</taxon>
        <taxon>Podonidae</taxon>
        <taxon>Evadne</taxon>
    </lineage>
</organism>
<evidence type="ECO:0000256" key="7">
    <source>
        <dbReference type="ARBA" id="ARBA00022989"/>
    </source>
</evidence>
<accession>A0A9N6ZFD2</accession>
<dbReference type="InterPro" id="IPR002659">
    <property type="entry name" value="Glyco_trans_31"/>
</dbReference>
<dbReference type="Pfam" id="PF01762">
    <property type="entry name" value="Galactosyl_T"/>
    <property type="match status" value="1"/>
</dbReference>
<proteinExistence type="inferred from homology"/>
<evidence type="ECO:0000256" key="3">
    <source>
        <dbReference type="ARBA" id="ARBA00022676"/>
    </source>
</evidence>
<keyword evidence="3 10" id="KW-0328">Glycosyltransferase</keyword>
<dbReference type="GO" id="GO:0000139">
    <property type="term" value="C:Golgi membrane"/>
    <property type="evidence" value="ECO:0007669"/>
    <property type="project" value="UniProtKB-SubCell"/>
</dbReference>
<evidence type="ECO:0000256" key="10">
    <source>
        <dbReference type="RuleBase" id="RU363063"/>
    </source>
</evidence>
<comment type="subcellular location">
    <subcellularLocation>
        <location evidence="1 10">Golgi apparatus membrane</location>
        <topology evidence="1 10">Single-pass type II membrane protein</topology>
    </subcellularLocation>
</comment>
<dbReference type="EMBL" id="OC985906">
    <property type="protein sequence ID" value="CAG4642561.1"/>
    <property type="molecule type" value="Genomic_DNA"/>
</dbReference>
<protein>
    <recommendedName>
        <fullName evidence="10">Hexosyltransferase</fullName>
        <ecNumber evidence="10">2.4.1.-</ecNumber>
    </recommendedName>
</protein>
<dbReference type="PANTHER" id="PTHR11214:SF349">
    <property type="entry name" value="BETA-1,3-GALACTOSYLTRANSFERASE BRN"/>
    <property type="match status" value="1"/>
</dbReference>
<evidence type="ECO:0000313" key="11">
    <source>
        <dbReference type="EMBL" id="CAG4642561.1"/>
    </source>
</evidence>
<sequence>MKHYRSLFYDCIQTKIMNFNLKDGFEPSVLPITVFNYSYLKEAEGVCSKVQPNVLFIIKSARQHSLRRQIIRQTWGSEKRFPDVVIRTVFLIGTQLGNNSLDHILNTEDEIHKDLVQANFIDSYGNNTLKTMMGFKWAVQHCSHAQFIVFSDDDMYLSPLNILRFIGNPHCYPEDTSSNSSLDPDQNLYAGYVFGNSAPMRLPWLKWYISWDEYKFNLWPPYVTAGAYIVSRRTLLDLYYASLFTQFLRFDDVFLGLVALKAHIKLQHSSDFYFWKKPYTALSYKNVIASHGYNNPEELLNTWQEQKNLGHA</sequence>
<dbReference type="GO" id="GO:0016758">
    <property type="term" value="F:hexosyltransferase activity"/>
    <property type="evidence" value="ECO:0007669"/>
    <property type="project" value="InterPro"/>
</dbReference>
<evidence type="ECO:0000256" key="8">
    <source>
        <dbReference type="ARBA" id="ARBA00023034"/>
    </source>
</evidence>
<gene>
    <name evidence="11" type="primary">EOG090X07IA</name>
</gene>
<evidence type="ECO:0000256" key="2">
    <source>
        <dbReference type="ARBA" id="ARBA00008661"/>
    </source>
</evidence>
<keyword evidence="7" id="KW-1133">Transmembrane helix</keyword>
<evidence type="ECO:0000256" key="9">
    <source>
        <dbReference type="ARBA" id="ARBA00023136"/>
    </source>
</evidence>
<dbReference type="GO" id="GO:0006493">
    <property type="term" value="P:protein O-linked glycosylation"/>
    <property type="evidence" value="ECO:0007669"/>
    <property type="project" value="TreeGrafter"/>
</dbReference>
<evidence type="ECO:0000256" key="6">
    <source>
        <dbReference type="ARBA" id="ARBA00022968"/>
    </source>
</evidence>
<evidence type="ECO:0000256" key="4">
    <source>
        <dbReference type="ARBA" id="ARBA00022679"/>
    </source>
</evidence>
<dbReference type="Gene3D" id="3.90.550.50">
    <property type="match status" value="1"/>
</dbReference>
<evidence type="ECO:0000256" key="5">
    <source>
        <dbReference type="ARBA" id="ARBA00022692"/>
    </source>
</evidence>
<keyword evidence="6" id="KW-0735">Signal-anchor</keyword>
<dbReference type="PANTHER" id="PTHR11214">
    <property type="entry name" value="BETA-1,3-N-ACETYLGLUCOSAMINYLTRANSFERASE"/>
    <property type="match status" value="1"/>
</dbReference>
<keyword evidence="5" id="KW-0812">Transmembrane</keyword>
<evidence type="ECO:0000256" key="1">
    <source>
        <dbReference type="ARBA" id="ARBA00004323"/>
    </source>
</evidence>
<keyword evidence="8 10" id="KW-0333">Golgi apparatus</keyword>
<keyword evidence="4" id="KW-0808">Transferase</keyword>
<dbReference type="AlphaFoldDB" id="A0A9N6ZFD2"/>
<dbReference type="FunFam" id="3.90.550.50:FF:000042">
    <property type="entry name" value="Hexosyltransferase"/>
    <property type="match status" value="1"/>
</dbReference>
<name>A0A9N6ZFD2_9CRUS</name>
<dbReference type="EC" id="2.4.1.-" evidence="10"/>
<keyword evidence="9" id="KW-0472">Membrane</keyword>